<feature type="domain" description="GGDEF" evidence="6">
    <location>
        <begin position="255"/>
        <end position="388"/>
    </location>
</feature>
<gene>
    <name evidence="7" type="ORF">HALTITAN_1303</name>
</gene>
<evidence type="ECO:0000256" key="2">
    <source>
        <dbReference type="ARBA" id="ARBA00012528"/>
    </source>
</evidence>
<dbReference type="Proteomes" id="UP000011651">
    <property type="component" value="Unassembled WGS sequence"/>
</dbReference>
<dbReference type="PANTHER" id="PTHR45138:SF9">
    <property type="entry name" value="DIGUANYLATE CYCLASE DGCM-RELATED"/>
    <property type="match status" value="1"/>
</dbReference>
<dbReference type="Pfam" id="PF00990">
    <property type="entry name" value="GGDEF"/>
    <property type="match status" value="1"/>
</dbReference>
<comment type="cofactor">
    <cofactor evidence="1">
        <name>Mg(2+)</name>
        <dbReference type="ChEBI" id="CHEBI:18420"/>
    </cofactor>
</comment>
<feature type="transmembrane region" description="Helical" evidence="5">
    <location>
        <begin position="25"/>
        <end position="45"/>
    </location>
</feature>
<dbReference type="InterPro" id="IPR043128">
    <property type="entry name" value="Rev_trsase/Diguanyl_cyclase"/>
</dbReference>
<dbReference type="PATRIC" id="fig|1204738.3.peg.1951"/>
<evidence type="ECO:0000259" key="6">
    <source>
        <dbReference type="PROSITE" id="PS50887"/>
    </source>
</evidence>
<dbReference type="NCBIfam" id="TIGR00254">
    <property type="entry name" value="GGDEF"/>
    <property type="match status" value="1"/>
</dbReference>
<feature type="region of interest" description="Disordered" evidence="4">
    <location>
        <begin position="386"/>
        <end position="412"/>
    </location>
</feature>
<dbReference type="FunFam" id="3.30.70.270:FF:000001">
    <property type="entry name" value="Diguanylate cyclase domain protein"/>
    <property type="match status" value="1"/>
</dbReference>
<organism evidence="7 8">
    <name type="scientific">Vreelandella titanicae BH1</name>
    <dbReference type="NCBI Taxonomy" id="1204738"/>
    <lineage>
        <taxon>Bacteria</taxon>
        <taxon>Pseudomonadati</taxon>
        <taxon>Pseudomonadota</taxon>
        <taxon>Gammaproteobacteria</taxon>
        <taxon>Oceanospirillales</taxon>
        <taxon>Halomonadaceae</taxon>
        <taxon>Vreelandella</taxon>
    </lineage>
</organism>
<feature type="transmembrane region" description="Helical" evidence="5">
    <location>
        <begin position="189"/>
        <end position="212"/>
    </location>
</feature>
<accession>L9UA80</accession>
<evidence type="ECO:0000256" key="4">
    <source>
        <dbReference type="SAM" id="MobiDB-lite"/>
    </source>
</evidence>
<keyword evidence="5" id="KW-1133">Transmembrane helix</keyword>
<keyword evidence="5" id="KW-0472">Membrane</keyword>
<comment type="catalytic activity">
    <reaction evidence="3">
        <text>2 GTP = 3',3'-c-di-GMP + 2 diphosphate</text>
        <dbReference type="Rhea" id="RHEA:24898"/>
        <dbReference type="ChEBI" id="CHEBI:33019"/>
        <dbReference type="ChEBI" id="CHEBI:37565"/>
        <dbReference type="ChEBI" id="CHEBI:58805"/>
        <dbReference type="EC" id="2.7.7.65"/>
    </reaction>
</comment>
<comment type="caution">
    <text evidence="7">The sequence shown here is derived from an EMBL/GenBank/DDBJ whole genome shotgun (WGS) entry which is preliminary data.</text>
</comment>
<dbReference type="SMART" id="SM00267">
    <property type="entry name" value="GGDEF"/>
    <property type="match status" value="1"/>
</dbReference>
<evidence type="ECO:0000256" key="3">
    <source>
        <dbReference type="ARBA" id="ARBA00034247"/>
    </source>
</evidence>
<dbReference type="InterPro" id="IPR029787">
    <property type="entry name" value="Nucleotide_cyclase"/>
</dbReference>
<dbReference type="AlphaFoldDB" id="L9UA80"/>
<dbReference type="RefSeq" id="WP_009286981.1">
    <property type="nucleotide sequence ID" value="NZ_AOPO01000004.1"/>
</dbReference>
<evidence type="ECO:0000313" key="7">
    <source>
        <dbReference type="EMBL" id="ELY21744.1"/>
    </source>
</evidence>
<keyword evidence="5" id="KW-0812">Transmembrane</keyword>
<reference evidence="7 8" key="1">
    <citation type="journal article" date="2013" name="Genome Announc.">
        <title>Draft Genome of the Marine Gammaproteobacterium Halomonas titanicae.</title>
        <authorList>
            <person name="Sanchez-Porro C."/>
            <person name="de la Haba R.R."/>
            <person name="Cruz-Hernandez N."/>
            <person name="Gonzalez J.M."/>
            <person name="Reyes-Guirao C."/>
            <person name="Navarro-Sampedro L."/>
            <person name="Carballo M."/>
            <person name="Ventosa A."/>
        </authorList>
    </citation>
    <scope>NUCLEOTIDE SEQUENCE [LARGE SCALE GENOMIC DNA]</scope>
    <source>
        <strain evidence="7 8">BH1</strain>
    </source>
</reference>
<dbReference type="EC" id="2.7.7.65" evidence="2"/>
<evidence type="ECO:0000256" key="5">
    <source>
        <dbReference type="SAM" id="Phobius"/>
    </source>
</evidence>
<proteinExistence type="predicted"/>
<name>L9UA80_9GAMM</name>
<dbReference type="Gene3D" id="3.30.70.270">
    <property type="match status" value="1"/>
</dbReference>
<dbReference type="EMBL" id="AOPO01000004">
    <property type="protein sequence ID" value="ELY21744.1"/>
    <property type="molecule type" value="Genomic_DNA"/>
</dbReference>
<dbReference type="SUPFAM" id="SSF55073">
    <property type="entry name" value="Nucleotide cyclase"/>
    <property type="match status" value="1"/>
</dbReference>
<dbReference type="PROSITE" id="PS50887">
    <property type="entry name" value="GGDEF"/>
    <property type="match status" value="1"/>
</dbReference>
<sequence length="412" mass="46337">MHHHCQLADALVMLRRFLRQPGGRLAFIFAVILCAMSAVMGSYVYSACQKASADYTTLVSDIVLAQQATPQLRAALEEGSRQPSSEHIKYIDYFISLSKQHLNNIQSSIERHRYLISDVEYLHNHFGELNNRLSDLTQQSQQAQQRPELIDPLQRVAMEVGGAQAWLYNQLLEEVRDTSVQQRLVMQRLSIAVSALLVLMVSAAITLCLAVIHLHRQRNVMHQLMLTDELTGLYNRRHLVNIASAALTQAQRDRAPLSLLLLDLDHFKQINDTYGHPTGDEVLRQISKQLRELSRPSDTLARIGGEEFCLLMPNTATHDALQVADRLRREVEVNTLSGIEQQANPTISIGVTTCQVGSLTFEQLYSFADKALYQAKALGRNRVEKLLPPTEPSPDNKPQAYGHTLIRESSDS</sequence>
<protein>
    <recommendedName>
        <fullName evidence="2">diguanylate cyclase</fullName>
        <ecNumber evidence="2">2.7.7.65</ecNumber>
    </recommendedName>
</protein>
<dbReference type="GO" id="GO:0052621">
    <property type="term" value="F:diguanylate cyclase activity"/>
    <property type="evidence" value="ECO:0007669"/>
    <property type="project" value="UniProtKB-EC"/>
</dbReference>
<dbReference type="CDD" id="cd01949">
    <property type="entry name" value="GGDEF"/>
    <property type="match status" value="1"/>
</dbReference>
<dbReference type="InterPro" id="IPR000160">
    <property type="entry name" value="GGDEF_dom"/>
</dbReference>
<dbReference type="PANTHER" id="PTHR45138">
    <property type="entry name" value="REGULATORY COMPONENTS OF SENSORY TRANSDUCTION SYSTEM"/>
    <property type="match status" value="1"/>
</dbReference>
<evidence type="ECO:0000313" key="8">
    <source>
        <dbReference type="Proteomes" id="UP000011651"/>
    </source>
</evidence>
<dbReference type="InterPro" id="IPR050469">
    <property type="entry name" value="Diguanylate_Cyclase"/>
</dbReference>
<evidence type="ECO:0000256" key="1">
    <source>
        <dbReference type="ARBA" id="ARBA00001946"/>
    </source>
</evidence>